<evidence type="ECO:0000313" key="6">
    <source>
        <dbReference type="EMBL" id="OQD83253.1"/>
    </source>
</evidence>
<comment type="caution">
    <text evidence="6">The sequence shown here is derived from an EMBL/GenBank/DDBJ whole genome shotgun (WGS) entry which is preliminary data.</text>
</comment>
<dbReference type="STRING" id="416450.A0A1V6Q1Y5"/>
<evidence type="ECO:0000259" key="5">
    <source>
        <dbReference type="Pfam" id="PF01494"/>
    </source>
</evidence>
<evidence type="ECO:0000313" key="7">
    <source>
        <dbReference type="Proteomes" id="UP000191672"/>
    </source>
</evidence>
<dbReference type="AlphaFoldDB" id="A0A1V6Q1Y5"/>
<evidence type="ECO:0000256" key="2">
    <source>
        <dbReference type="ARBA" id="ARBA00022630"/>
    </source>
</evidence>
<evidence type="ECO:0000256" key="4">
    <source>
        <dbReference type="ARBA" id="ARBA00023002"/>
    </source>
</evidence>
<keyword evidence="2" id="KW-0285">Flavoprotein</keyword>
<accession>A0A1V6Q1Y5</accession>
<dbReference type="Gene3D" id="3.30.70.2450">
    <property type="match status" value="1"/>
</dbReference>
<dbReference type="Proteomes" id="UP000191672">
    <property type="component" value="Unassembled WGS sequence"/>
</dbReference>
<reference evidence="7" key="1">
    <citation type="journal article" date="2017" name="Nat. Microbiol.">
        <title>Global analysis of biosynthetic gene clusters reveals vast potential of secondary metabolite production in Penicillium species.</title>
        <authorList>
            <person name="Nielsen J.C."/>
            <person name="Grijseels S."/>
            <person name="Prigent S."/>
            <person name="Ji B."/>
            <person name="Dainat J."/>
            <person name="Nielsen K.F."/>
            <person name="Frisvad J.C."/>
            <person name="Workman M."/>
            <person name="Nielsen J."/>
        </authorList>
    </citation>
    <scope>NUCLEOTIDE SEQUENCE [LARGE SCALE GENOMIC DNA]</scope>
    <source>
        <strain evidence="7">IBT 31811</strain>
    </source>
</reference>
<evidence type="ECO:0000256" key="3">
    <source>
        <dbReference type="ARBA" id="ARBA00022827"/>
    </source>
</evidence>
<dbReference type="GO" id="GO:0071949">
    <property type="term" value="F:FAD binding"/>
    <property type="evidence" value="ECO:0007669"/>
    <property type="project" value="InterPro"/>
</dbReference>
<keyword evidence="3" id="KW-0274">FAD</keyword>
<dbReference type="InterPro" id="IPR002938">
    <property type="entry name" value="FAD-bd"/>
</dbReference>
<dbReference type="PANTHER" id="PTHR43004:SF19">
    <property type="entry name" value="BINDING MONOOXYGENASE, PUTATIVE (JCVI)-RELATED"/>
    <property type="match status" value="1"/>
</dbReference>
<dbReference type="SUPFAM" id="SSF51905">
    <property type="entry name" value="FAD/NAD(P)-binding domain"/>
    <property type="match status" value="1"/>
</dbReference>
<dbReference type="PANTHER" id="PTHR43004">
    <property type="entry name" value="TRK SYSTEM POTASSIUM UPTAKE PROTEIN"/>
    <property type="match status" value="1"/>
</dbReference>
<dbReference type="Gene3D" id="3.50.50.60">
    <property type="entry name" value="FAD/NAD(P)-binding domain"/>
    <property type="match status" value="1"/>
</dbReference>
<dbReference type="GO" id="GO:0016709">
    <property type="term" value="F:oxidoreductase activity, acting on paired donors, with incorporation or reduction of molecular oxygen, NAD(P)H as one donor, and incorporation of one atom of oxygen"/>
    <property type="evidence" value="ECO:0007669"/>
    <property type="project" value="UniProtKB-ARBA"/>
</dbReference>
<organism evidence="6 7">
    <name type="scientific">Penicillium antarcticum</name>
    <dbReference type="NCBI Taxonomy" id="416450"/>
    <lineage>
        <taxon>Eukaryota</taxon>
        <taxon>Fungi</taxon>
        <taxon>Dikarya</taxon>
        <taxon>Ascomycota</taxon>
        <taxon>Pezizomycotina</taxon>
        <taxon>Eurotiomycetes</taxon>
        <taxon>Eurotiomycetidae</taxon>
        <taxon>Eurotiales</taxon>
        <taxon>Aspergillaceae</taxon>
        <taxon>Penicillium</taxon>
    </lineage>
</organism>
<gene>
    <name evidence="6" type="ORF">PENANT_c017G03547</name>
</gene>
<keyword evidence="4" id="KW-0560">Oxidoreductase</keyword>
<protein>
    <recommendedName>
        <fullName evidence="5">FAD-binding domain-containing protein</fullName>
    </recommendedName>
</protein>
<dbReference type="Pfam" id="PF01494">
    <property type="entry name" value="FAD_binding_3"/>
    <property type="match status" value="1"/>
</dbReference>
<name>A0A1V6Q1Y5_9EURO</name>
<dbReference type="InterPro" id="IPR050641">
    <property type="entry name" value="RIFMO-like"/>
</dbReference>
<proteinExistence type="predicted"/>
<keyword evidence="7" id="KW-1185">Reference proteome</keyword>
<dbReference type="PRINTS" id="PR00420">
    <property type="entry name" value="RNGMNOXGNASE"/>
</dbReference>
<evidence type="ECO:0000256" key="1">
    <source>
        <dbReference type="ARBA" id="ARBA00001974"/>
    </source>
</evidence>
<dbReference type="EMBL" id="MDYN01000017">
    <property type="protein sequence ID" value="OQD83253.1"/>
    <property type="molecule type" value="Genomic_DNA"/>
</dbReference>
<sequence length="524" mass="58840">MIPETEVLITGAGPTGLVLALWLHKQGIKIRIIDQADSPAKNSRALVVHARIIEMYRQLDLADDLLAIGYKLPATNLWVHKQHKARIPLGDFGAELTPYPFMLTVPQDEHERMLEKRLNDLGIFVERRVKLLGFVDHGSSITATLLEEADGISETCDASFIVGCDGAHSAVRHAIGAKYEGETYKPLFYIADIESQDEALANGEGNLMISNDTFNLIVPYNKEGHLRLVGITIPDTNDDTQRLGSAEEDHKITFDDVRPQIEEAMDLEIEKVNWFSTYRSHHRVAEKFRENRAFLVGDAAHIHSPVGGQGMNTGIMDAINLAWKLATVLKTDMDDEAKHQLLESYESERRTFALKIVTSTDAGFTTLTSKGIFPHILRNWLIPYLVPLAVKFEHARTQIFRGGSQLICSYRGSTLSQEGATGIVQSGDRLPWIKMGQEDNFSTLRDIGWQIHVYGETGPLVEEWTQRMNVKMFVFQWDEQYAKTGLTKNAAYLLRPDHYLAGIFEGPSVESGLEDYFSNRGLGR</sequence>
<comment type="cofactor">
    <cofactor evidence="1">
        <name>FAD</name>
        <dbReference type="ChEBI" id="CHEBI:57692"/>
    </cofactor>
</comment>
<dbReference type="InterPro" id="IPR036188">
    <property type="entry name" value="FAD/NAD-bd_sf"/>
</dbReference>
<feature type="domain" description="FAD-binding" evidence="5">
    <location>
        <begin position="4"/>
        <end position="358"/>
    </location>
</feature>
<dbReference type="OrthoDB" id="2096480at2759"/>